<name>A0A8C5N1Y3_9ANUR</name>
<feature type="compositionally biased region" description="Polar residues" evidence="2">
    <location>
        <begin position="284"/>
        <end position="293"/>
    </location>
</feature>
<organism evidence="3 4">
    <name type="scientific">Leptobrachium leishanense</name>
    <name type="common">Leishan spiny toad</name>
    <dbReference type="NCBI Taxonomy" id="445787"/>
    <lineage>
        <taxon>Eukaryota</taxon>
        <taxon>Metazoa</taxon>
        <taxon>Chordata</taxon>
        <taxon>Craniata</taxon>
        <taxon>Vertebrata</taxon>
        <taxon>Euteleostomi</taxon>
        <taxon>Amphibia</taxon>
        <taxon>Batrachia</taxon>
        <taxon>Anura</taxon>
        <taxon>Pelobatoidea</taxon>
        <taxon>Megophryidae</taxon>
        <taxon>Leptobrachium</taxon>
    </lineage>
</organism>
<reference evidence="3" key="2">
    <citation type="submission" date="2025-09" db="UniProtKB">
        <authorList>
            <consortium name="Ensembl"/>
        </authorList>
    </citation>
    <scope>IDENTIFICATION</scope>
</reference>
<evidence type="ECO:0000256" key="2">
    <source>
        <dbReference type="SAM" id="MobiDB-lite"/>
    </source>
</evidence>
<dbReference type="OrthoDB" id="8725016at2759"/>
<dbReference type="PANTHER" id="PTHR16095">
    <property type="entry name" value="TRANSMEMBRANE PROTEIN 143 FAMILY MEMBER"/>
    <property type="match status" value="1"/>
</dbReference>
<evidence type="ECO:0000256" key="1">
    <source>
        <dbReference type="ARBA" id="ARBA00022553"/>
    </source>
</evidence>
<protein>
    <submittedName>
        <fullName evidence="3">Proline and serine rich 2</fullName>
    </submittedName>
</protein>
<dbReference type="PANTHER" id="PTHR16095:SF9">
    <property type="entry name" value="PROLINE AND SERINE-RICH PROTEIN 2"/>
    <property type="match status" value="1"/>
</dbReference>
<dbReference type="Ensembl" id="ENSLLET00000023235.1">
    <property type="protein sequence ID" value="ENSLLEP00000022370.1"/>
    <property type="gene ID" value="ENSLLEG00000014154.1"/>
</dbReference>
<dbReference type="AlphaFoldDB" id="A0A8C5N1Y3"/>
<gene>
    <name evidence="3" type="primary">PROSER2</name>
</gene>
<reference evidence="3" key="1">
    <citation type="submission" date="2025-08" db="UniProtKB">
        <authorList>
            <consortium name="Ensembl"/>
        </authorList>
    </citation>
    <scope>IDENTIFICATION</scope>
</reference>
<evidence type="ECO:0000313" key="3">
    <source>
        <dbReference type="Ensembl" id="ENSLLEP00000022370.1"/>
    </source>
</evidence>
<accession>A0A8C5N1Y3</accession>
<dbReference type="Pfam" id="PF15385">
    <property type="entry name" value="SARG"/>
    <property type="match status" value="1"/>
</dbReference>
<feature type="region of interest" description="Disordered" evidence="2">
    <location>
        <begin position="279"/>
        <end position="311"/>
    </location>
</feature>
<feature type="region of interest" description="Disordered" evidence="2">
    <location>
        <begin position="1"/>
        <end position="27"/>
    </location>
</feature>
<dbReference type="GeneTree" id="ENSGT00940000154315"/>
<evidence type="ECO:0000313" key="4">
    <source>
        <dbReference type="Proteomes" id="UP000694569"/>
    </source>
</evidence>
<keyword evidence="4" id="KW-1185">Reference proteome</keyword>
<proteinExistence type="predicted"/>
<feature type="region of interest" description="Disordered" evidence="2">
    <location>
        <begin position="340"/>
        <end position="376"/>
    </location>
</feature>
<feature type="compositionally biased region" description="Basic and acidic residues" evidence="2">
    <location>
        <begin position="353"/>
        <end position="362"/>
    </location>
</feature>
<dbReference type="Proteomes" id="UP000694569">
    <property type="component" value="Unplaced"/>
</dbReference>
<keyword evidence="1" id="KW-0597">Phosphoprotein</keyword>
<sequence>MSDFERSGSFDSQSRRSRSRSSNLDDENLKYLTNEEKNALLFFEETIDAFEEYDDPPFSLNASYGYSPRSTDDSHSETEDIIDLVQLDHGHVEEDILHDSGIGLTIEDRISTPKNSVQPRSVIPVNSSKTVSTMAIPNSEAYCPDLPGENRRFLGAVPTPVVIAQKISEKNADIVSPSSLRETKPVELKSVGTSPISEERFIFPSAQSAINTRFPTNIHINPVGKNYNKTISKAAVNVQERKAQVLANLNGPTLHADEIDGKCHPLTKLGLVKETPVQADIPTTPKSPTSNGLYTPKFPLPDLPRKRSEDQESINRVLMTNPSPFIPVGKTIVINGDLKNKHQSTQPSVPEQKLPKPQDARRSFSSQRPNGFRPQGITVQFSGRHASDECRKEALRKLGLLKEHEQITGNISSTMR</sequence>